<feature type="transmembrane region" description="Helical" evidence="8">
    <location>
        <begin position="284"/>
        <end position="308"/>
    </location>
</feature>
<dbReference type="SUPFAM" id="SSF81321">
    <property type="entry name" value="Family A G protein-coupled receptor-like"/>
    <property type="match status" value="1"/>
</dbReference>
<evidence type="ECO:0000256" key="5">
    <source>
        <dbReference type="ARBA" id="ARBA00023136"/>
    </source>
</evidence>
<dbReference type="InterPro" id="IPR017452">
    <property type="entry name" value="GPCR_Rhodpsn_7TM"/>
</dbReference>
<evidence type="ECO:0000259" key="9">
    <source>
        <dbReference type="PROSITE" id="PS50262"/>
    </source>
</evidence>
<accession>A0AAV2HAN6</accession>
<dbReference type="PROSITE" id="PS50262">
    <property type="entry name" value="G_PROTEIN_RECEP_F1_2"/>
    <property type="match status" value="1"/>
</dbReference>
<organism evidence="10 11">
    <name type="scientific">Lymnaea stagnalis</name>
    <name type="common">Great pond snail</name>
    <name type="synonym">Helix stagnalis</name>
    <dbReference type="NCBI Taxonomy" id="6523"/>
    <lineage>
        <taxon>Eukaryota</taxon>
        <taxon>Metazoa</taxon>
        <taxon>Spiralia</taxon>
        <taxon>Lophotrochozoa</taxon>
        <taxon>Mollusca</taxon>
        <taxon>Gastropoda</taxon>
        <taxon>Heterobranchia</taxon>
        <taxon>Euthyneura</taxon>
        <taxon>Panpulmonata</taxon>
        <taxon>Hygrophila</taxon>
        <taxon>Lymnaeoidea</taxon>
        <taxon>Lymnaeidae</taxon>
        <taxon>Lymnaea</taxon>
    </lineage>
</organism>
<keyword evidence="6" id="KW-0675">Receptor</keyword>
<dbReference type="PRINTS" id="PR00237">
    <property type="entry name" value="GPCRRHODOPSN"/>
</dbReference>
<evidence type="ECO:0000313" key="11">
    <source>
        <dbReference type="Proteomes" id="UP001497497"/>
    </source>
</evidence>
<feature type="transmembrane region" description="Helical" evidence="8">
    <location>
        <begin position="100"/>
        <end position="124"/>
    </location>
</feature>
<keyword evidence="5 8" id="KW-0472">Membrane</keyword>
<evidence type="ECO:0000256" key="6">
    <source>
        <dbReference type="ARBA" id="ARBA00023170"/>
    </source>
</evidence>
<dbReference type="InterPro" id="IPR000276">
    <property type="entry name" value="GPCR_Rhodpsn"/>
</dbReference>
<dbReference type="EMBL" id="CAXITT010000070">
    <property type="protein sequence ID" value="CAL1530518.1"/>
    <property type="molecule type" value="Genomic_DNA"/>
</dbReference>
<dbReference type="AlphaFoldDB" id="A0AAV2HAN6"/>
<keyword evidence="4" id="KW-0297">G-protein coupled receptor</keyword>
<keyword evidence="3 8" id="KW-1133">Transmembrane helix</keyword>
<evidence type="ECO:0000256" key="1">
    <source>
        <dbReference type="ARBA" id="ARBA00004141"/>
    </source>
</evidence>
<dbReference type="PANTHER" id="PTHR24243:SF230">
    <property type="entry name" value="G-PROTEIN COUPLED RECEPTORS FAMILY 1 PROFILE DOMAIN-CONTAINING PROTEIN"/>
    <property type="match status" value="1"/>
</dbReference>
<sequence length="372" mass="42918">MNPRMTSAMTHEPSSYAAVNRTLEIHLYTKYHWSDYNMTFNGSDGSYEDNETEPNNVPTVVKALEHYAVPVICFLGIIGDVISLFVFVCTSFRYQPCSQYLAALAFVDTLFLISKLLLSFMPVVPSMASAPGSCFVIVYISYVCSFLSAWFVVLMMTERNIVVCYPFRASAMCNKKKSIVVILVTTVFALILYSHSFFTTERNGKVCTIDHNYFEFLGIFTYVDSFLVFVVPFLSIVCLNLRIILTVRKFRLRHDLLNHSIRRTPRYQNSGNTLTLAQVRSTKMLIWVSSVYIVLYLPSYVVRLYGLILVQISLNPDHFYVTQSICQFLYYLNFGIDFIVYVMTSNNFRRNVARCARTVHMTRAGCKYRYKY</sequence>
<dbReference type="PANTHER" id="PTHR24243">
    <property type="entry name" value="G-PROTEIN COUPLED RECEPTOR"/>
    <property type="match status" value="1"/>
</dbReference>
<dbReference type="Pfam" id="PF00001">
    <property type="entry name" value="7tm_1"/>
    <property type="match status" value="1"/>
</dbReference>
<keyword evidence="11" id="KW-1185">Reference proteome</keyword>
<evidence type="ECO:0000256" key="3">
    <source>
        <dbReference type="ARBA" id="ARBA00022989"/>
    </source>
</evidence>
<comment type="caution">
    <text evidence="10">The sequence shown here is derived from an EMBL/GenBank/DDBJ whole genome shotgun (WGS) entry which is preliminary data.</text>
</comment>
<dbReference type="Gene3D" id="1.20.1070.10">
    <property type="entry name" value="Rhodopsin 7-helix transmembrane proteins"/>
    <property type="match status" value="1"/>
</dbReference>
<gene>
    <name evidence="10" type="ORF">GSLYS_00004643001</name>
</gene>
<evidence type="ECO:0000256" key="2">
    <source>
        <dbReference type="ARBA" id="ARBA00022692"/>
    </source>
</evidence>
<dbReference type="Proteomes" id="UP001497497">
    <property type="component" value="Unassembled WGS sequence"/>
</dbReference>
<dbReference type="CDD" id="cd14978">
    <property type="entry name" value="7tmA_FMRFamide_R-like"/>
    <property type="match status" value="1"/>
</dbReference>
<feature type="transmembrane region" description="Helical" evidence="8">
    <location>
        <begin position="178"/>
        <end position="199"/>
    </location>
</feature>
<evidence type="ECO:0000256" key="7">
    <source>
        <dbReference type="ARBA" id="ARBA00023224"/>
    </source>
</evidence>
<comment type="subcellular location">
    <subcellularLocation>
        <location evidence="1">Membrane</location>
        <topology evidence="1">Multi-pass membrane protein</topology>
    </subcellularLocation>
</comment>
<reference evidence="10 11" key="1">
    <citation type="submission" date="2024-04" db="EMBL/GenBank/DDBJ databases">
        <authorList>
            <consortium name="Genoscope - CEA"/>
            <person name="William W."/>
        </authorList>
    </citation>
    <scope>NUCLEOTIDE SEQUENCE [LARGE SCALE GENOMIC DNA]</scope>
</reference>
<evidence type="ECO:0000256" key="4">
    <source>
        <dbReference type="ARBA" id="ARBA00023040"/>
    </source>
</evidence>
<keyword evidence="7" id="KW-0807">Transducer</keyword>
<feature type="transmembrane region" description="Helical" evidence="8">
    <location>
        <begin position="136"/>
        <end position="157"/>
    </location>
</feature>
<evidence type="ECO:0000256" key="8">
    <source>
        <dbReference type="SAM" id="Phobius"/>
    </source>
</evidence>
<feature type="transmembrane region" description="Helical" evidence="8">
    <location>
        <begin position="328"/>
        <end position="344"/>
    </location>
</feature>
<name>A0AAV2HAN6_LYMST</name>
<dbReference type="GO" id="GO:0004930">
    <property type="term" value="F:G protein-coupled receptor activity"/>
    <property type="evidence" value="ECO:0007669"/>
    <property type="project" value="UniProtKB-KW"/>
</dbReference>
<proteinExistence type="predicted"/>
<feature type="domain" description="G-protein coupled receptors family 1 profile" evidence="9">
    <location>
        <begin position="79"/>
        <end position="341"/>
    </location>
</feature>
<keyword evidence="2 8" id="KW-0812">Transmembrane</keyword>
<feature type="transmembrane region" description="Helical" evidence="8">
    <location>
        <begin position="219"/>
        <end position="245"/>
    </location>
</feature>
<protein>
    <recommendedName>
        <fullName evidence="9">G-protein coupled receptors family 1 profile domain-containing protein</fullName>
    </recommendedName>
</protein>
<evidence type="ECO:0000313" key="10">
    <source>
        <dbReference type="EMBL" id="CAL1530518.1"/>
    </source>
</evidence>
<dbReference type="GO" id="GO:0005886">
    <property type="term" value="C:plasma membrane"/>
    <property type="evidence" value="ECO:0007669"/>
    <property type="project" value="TreeGrafter"/>
</dbReference>
<feature type="transmembrane region" description="Helical" evidence="8">
    <location>
        <begin position="67"/>
        <end position="88"/>
    </location>
</feature>